<sequence length="410" mass="44578">MDGDFVQVGPLAPTAEASDLLGLIRPTPPAASEPEAVAPAAQAANVPDVAPQGPETQDGSPDPPHDDPKSKCRCFPHLKMSTMVQGLARLEEVFESLGREYQESLVQIRAMVARLAEAKGTSQTSDSAGNVKVGEDVSSENALLALGTVMTQALSRALKTINSTPGFFIPRSDCKLDIDEHLEVIALHAESLRTARQCLDEAWKGAELMFETRDKLVRAHERMMQRRAMVKAVRSTAIVALPFMPFLSGALSVIEMGLSVFNGVQETYVSDEELLSTTRSVDELRDKLLKAIKKVDEVQVELGPVRARIEEQRANALAPQLLHLRAELQSTEQIVEPVFHRRAAEQRPGEAEKEKAPAGCGTLREALQAMYAIMPILGLSISPDVSLASVSDEAWAQIEADLVKFRASQT</sequence>
<evidence type="ECO:0000313" key="3">
    <source>
        <dbReference type="EMBL" id="OSD06634.1"/>
    </source>
</evidence>
<feature type="region of interest" description="Disordered" evidence="1">
    <location>
        <begin position="16"/>
        <end position="73"/>
    </location>
</feature>
<protein>
    <submittedName>
        <fullName evidence="3">Uncharacterized protein</fullName>
    </submittedName>
</protein>
<dbReference type="OrthoDB" id="2728969at2759"/>
<keyword evidence="2" id="KW-1133">Transmembrane helix</keyword>
<evidence type="ECO:0000256" key="2">
    <source>
        <dbReference type="SAM" id="Phobius"/>
    </source>
</evidence>
<evidence type="ECO:0000313" key="4">
    <source>
        <dbReference type="Proteomes" id="UP000193067"/>
    </source>
</evidence>
<feature type="compositionally biased region" description="Low complexity" evidence="1">
    <location>
        <begin position="32"/>
        <end position="51"/>
    </location>
</feature>
<keyword evidence="4" id="KW-1185">Reference proteome</keyword>
<feature type="transmembrane region" description="Helical" evidence="2">
    <location>
        <begin position="232"/>
        <end position="254"/>
    </location>
</feature>
<proteinExistence type="predicted"/>
<dbReference type="AlphaFoldDB" id="A0A1Y2J1F2"/>
<accession>A0A1Y2J1F2</accession>
<reference evidence="3 4" key="1">
    <citation type="journal article" date="2015" name="Biotechnol. Biofuels">
        <title>Enhanced degradation of softwood versus hardwood by the white-rot fungus Pycnoporus coccineus.</title>
        <authorList>
            <person name="Couturier M."/>
            <person name="Navarro D."/>
            <person name="Chevret D."/>
            <person name="Henrissat B."/>
            <person name="Piumi F."/>
            <person name="Ruiz-Duenas F.J."/>
            <person name="Martinez A.T."/>
            <person name="Grigoriev I.V."/>
            <person name="Riley R."/>
            <person name="Lipzen A."/>
            <person name="Berrin J.G."/>
            <person name="Master E.R."/>
            <person name="Rosso M.N."/>
        </authorList>
    </citation>
    <scope>NUCLEOTIDE SEQUENCE [LARGE SCALE GENOMIC DNA]</scope>
    <source>
        <strain evidence="3 4">BRFM310</strain>
    </source>
</reference>
<evidence type="ECO:0000256" key="1">
    <source>
        <dbReference type="SAM" id="MobiDB-lite"/>
    </source>
</evidence>
<name>A0A1Y2J1F2_TRAC3</name>
<gene>
    <name evidence="3" type="ORF">PYCCODRAFT_1431649</name>
</gene>
<dbReference type="EMBL" id="KZ084090">
    <property type="protein sequence ID" value="OSD06634.1"/>
    <property type="molecule type" value="Genomic_DNA"/>
</dbReference>
<dbReference type="Proteomes" id="UP000193067">
    <property type="component" value="Unassembled WGS sequence"/>
</dbReference>
<keyword evidence="2" id="KW-0472">Membrane</keyword>
<organism evidence="3 4">
    <name type="scientific">Trametes coccinea (strain BRFM310)</name>
    <name type="common">Pycnoporus coccineus</name>
    <dbReference type="NCBI Taxonomy" id="1353009"/>
    <lineage>
        <taxon>Eukaryota</taxon>
        <taxon>Fungi</taxon>
        <taxon>Dikarya</taxon>
        <taxon>Basidiomycota</taxon>
        <taxon>Agaricomycotina</taxon>
        <taxon>Agaricomycetes</taxon>
        <taxon>Polyporales</taxon>
        <taxon>Polyporaceae</taxon>
        <taxon>Trametes</taxon>
    </lineage>
</organism>
<keyword evidence="2" id="KW-0812">Transmembrane</keyword>